<proteinExistence type="predicted"/>
<name>Q2GFX3_EHRCR</name>
<reference evidence="1 2" key="1">
    <citation type="journal article" date="2006" name="PLoS Genet.">
        <title>Comparative genomics of emerging human ehrlichiosis agents.</title>
        <authorList>
            <person name="Dunning Hotopp J.C."/>
            <person name="Lin M."/>
            <person name="Madupu R."/>
            <person name="Crabtree J."/>
            <person name="Angiuoli S.V."/>
            <person name="Eisen J.A."/>
            <person name="Seshadri R."/>
            <person name="Ren Q."/>
            <person name="Wu M."/>
            <person name="Utterback T.R."/>
            <person name="Smith S."/>
            <person name="Lewis M."/>
            <person name="Khouri H."/>
            <person name="Zhang C."/>
            <person name="Niu H."/>
            <person name="Lin Q."/>
            <person name="Ohashi N."/>
            <person name="Zhi N."/>
            <person name="Nelson W."/>
            <person name="Brinkac L.M."/>
            <person name="Dodson R.J."/>
            <person name="Rosovitz M.J."/>
            <person name="Sundaram J."/>
            <person name="Daugherty S.C."/>
            <person name="Davidsen T."/>
            <person name="Durkin A.S."/>
            <person name="Gwinn M."/>
            <person name="Haft D.H."/>
            <person name="Selengut J.D."/>
            <person name="Sullivan S.A."/>
            <person name="Zafar N."/>
            <person name="Zhou L."/>
            <person name="Benahmed F."/>
            <person name="Forberger H."/>
            <person name="Halpin R."/>
            <person name="Mulligan S."/>
            <person name="Robinson J."/>
            <person name="White O."/>
            <person name="Rikihisa Y."/>
            <person name="Tettelin H."/>
        </authorList>
    </citation>
    <scope>NUCLEOTIDE SEQUENCE [LARGE SCALE GENOMIC DNA]</scope>
    <source>
        <strain evidence="2">ATCC CRL-10679 / Arkansas</strain>
    </source>
</reference>
<keyword evidence="2" id="KW-1185">Reference proteome</keyword>
<accession>Q2GFX3</accession>
<dbReference type="STRING" id="205920.ECH_0865"/>
<dbReference type="AlphaFoldDB" id="Q2GFX3"/>
<dbReference type="HOGENOM" id="CLU_789246_0_0_5"/>
<evidence type="ECO:0000313" key="1">
    <source>
        <dbReference type="EMBL" id="ABD45485.1"/>
    </source>
</evidence>
<sequence length="302" mass="34293">MKQSIFALPIQNRPNSAATQGKTSHLDFHRIQYTINGMKVHAATFFTQYNTLESTIKSGNMTSDCNVIRLANKHKEAIKQALDIDDKTCRDMFYHRIAMATIFELIFDTNTGVVPNINITHEIVSHCNQAGNFAMPAMFFEKILKTCKEFNITKTKIKDLKASLTIENSNEITCTISTHTKIYKHNQTQGYVLPFKLTFTMMPENSHSFSDMLYKNITLEVTVPDTIQKYITNNTTSSKIESNRITLTNMCRNSEGNTHLTYSLPNLKIPSLINKSSFGAIVKHNYESVESCSPVVQHQTHH</sequence>
<dbReference type="KEGG" id="ech:ECH_0865"/>
<evidence type="ECO:0000313" key="2">
    <source>
        <dbReference type="Proteomes" id="UP000008320"/>
    </source>
</evidence>
<protein>
    <submittedName>
        <fullName evidence="1">Uncharacterized protein</fullName>
    </submittedName>
</protein>
<gene>
    <name evidence="1" type="ordered locus">ECH_0865</name>
</gene>
<dbReference type="Proteomes" id="UP000008320">
    <property type="component" value="Chromosome"/>
</dbReference>
<organism evidence="1 2">
    <name type="scientific">Ehrlichia chaffeensis (strain ATCC CRL-10679 / Arkansas)</name>
    <dbReference type="NCBI Taxonomy" id="205920"/>
    <lineage>
        <taxon>Bacteria</taxon>
        <taxon>Pseudomonadati</taxon>
        <taxon>Pseudomonadota</taxon>
        <taxon>Alphaproteobacteria</taxon>
        <taxon>Rickettsiales</taxon>
        <taxon>Anaplasmataceae</taxon>
        <taxon>Ehrlichia</taxon>
    </lineage>
</organism>
<dbReference type="EMBL" id="CP000236">
    <property type="protein sequence ID" value="ABD45485.1"/>
    <property type="molecule type" value="Genomic_DNA"/>
</dbReference>